<dbReference type="Gene3D" id="3.40.30.10">
    <property type="entry name" value="Glutaredoxin"/>
    <property type="match status" value="1"/>
</dbReference>
<feature type="domain" description="Glutaredoxin" evidence="1">
    <location>
        <begin position="4"/>
        <end position="61"/>
    </location>
</feature>
<dbReference type="InterPro" id="IPR011767">
    <property type="entry name" value="GLR_AS"/>
</dbReference>
<reference evidence="2 3" key="1">
    <citation type="submission" date="2021-01" db="EMBL/GenBank/DDBJ databases">
        <title>Genomic Encyclopedia of Type Strains, Phase IV (KMG-IV): sequencing the most valuable type-strain genomes for metagenomic binning, comparative biology and taxonomic classification.</title>
        <authorList>
            <person name="Goeker M."/>
        </authorList>
    </citation>
    <scope>NUCLEOTIDE SEQUENCE [LARGE SCALE GENOMIC DNA]</scope>
    <source>
        <strain evidence="2 3">DSM 21461</strain>
    </source>
</reference>
<evidence type="ECO:0000313" key="3">
    <source>
        <dbReference type="Proteomes" id="UP000720595"/>
    </source>
</evidence>
<sequence>MSKVTVYTSNTCPYCTMAKDYLKEREVDFEEKNVQTDKEARSELMAMGYTGVPVICIDDEQIVGFDKNRLDELLK</sequence>
<accession>A0ABS2ML42</accession>
<proteinExistence type="predicted"/>
<evidence type="ECO:0000259" key="1">
    <source>
        <dbReference type="Pfam" id="PF00462"/>
    </source>
</evidence>
<dbReference type="PROSITE" id="PS00195">
    <property type="entry name" value="GLUTAREDOXIN_1"/>
    <property type="match status" value="1"/>
</dbReference>
<dbReference type="PANTHER" id="PTHR34386:SF1">
    <property type="entry name" value="GLUTAREDOXIN-LIKE PROTEIN NRDH"/>
    <property type="match status" value="1"/>
</dbReference>
<dbReference type="InterPro" id="IPR036249">
    <property type="entry name" value="Thioredoxin-like_sf"/>
</dbReference>
<keyword evidence="3" id="KW-1185">Reference proteome</keyword>
<dbReference type="CDD" id="cd02976">
    <property type="entry name" value="NrdH"/>
    <property type="match status" value="1"/>
</dbReference>
<dbReference type="Proteomes" id="UP000720595">
    <property type="component" value="Unassembled WGS sequence"/>
</dbReference>
<dbReference type="EMBL" id="JAFBDH010000007">
    <property type="protein sequence ID" value="MBM7550734.1"/>
    <property type="molecule type" value="Genomic_DNA"/>
</dbReference>
<comment type="caution">
    <text evidence="2">The sequence shown here is derived from an EMBL/GenBank/DDBJ whole genome shotgun (WGS) entry which is preliminary data.</text>
</comment>
<dbReference type="InterPro" id="IPR002109">
    <property type="entry name" value="Glutaredoxin"/>
</dbReference>
<dbReference type="RefSeq" id="WP_205052237.1">
    <property type="nucleotide sequence ID" value="NZ_JAFBDH010000007.1"/>
</dbReference>
<dbReference type="InterPro" id="IPR051548">
    <property type="entry name" value="Grx-like_ET"/>
</dbReference>
<organism evidence="2 3">
    <name type="scientific">Peptoniphilus gorbachii</name>
    <dbReference type="NCBI Taxonomy" id="411567"/>
    <lineage>
        <taxon>Bacteria</taxon>
        <taxon>Bacillati</taxon>
        <taxon>Bacillota</taxon>
        <taxon>Tissierellia</taxon>
        <taxon>Tissierellales</taxon>
        <taxon>Peptoniphilaceae</taxon>
        <taxon>Peptoniphilus</taxon>
    </lineage>
</organism>
<name>A0ABS2ML42_9FIRM</name>
<dbReference type="PANTHER" id="PTHR34386">
    <property type="entry name" value="GLUTAREDOXIN"/>
    <property type="match status" value="1"/>
</dbReference>
<dbReference type="Pfam" id="PF00462">
    <property type="entry name" value="Glutaredoxin"/>
    <property type="match status" value="1"/>
</dbReference>
<gene>
    <name evidence="2" type="ORF">JOD41_001476</name>
</gene>
<protein>
    <submittedName>
        <fullName evidence="2">Glutaredoxin-like YruB-family protein</fullName>
    </submittedName>
</protein>
<evidence type="ECO:0000313" key="2">
    <source>
        <dbReference type="EMBL" id="MBM7550734.1"/>
    </source>
</evidence>
<dbReference type="SUPFAM" id="SSF52833">
    <property type="entry name" value="Thioredoxin-like"/>
    <property type="match status" value="1"/>
</dbReference>
<dbReference type="PROSITE" id="PS51354">
    <property type="entry name" value="GLUTAREDOXIN_2"/>
    <property type="match status" value="1"/>
</dbReference>